<dbReference type="KEGG" id="tre:TRIREDRAFT_102738"/>
<protein>
    <submittedName>
        <fullName evidence="3">Predicted protein</fullName>
    </submittedName>
</protein>
<dbReference type="OrthoDB" id="2564812at2759"/>
<dbReference type="GeneID" id="18480456"/>
<dbReference type="InterPro" id="IPR056146">
    <property type="entry name" value="DUF7729"/>
</dbReference>
<evidence type="ECO:0000313" key="3">
    <source>
        <dbReference type="EMBL" id="EGR52814.1"/>
    </source>
</evidence>
<sequence>MVGTSMAISHGGSKGELPRRSHSSMRSAFMVVAMLATTLGSAATVPDRASTRIPALSIAVDQLPSAASPEGLINVSHDDDSEHKLLYEESISGSDTPIASTLNKGEKRRRSAHAATTTTKPASEKTSSASLATSSSASSTALPEPFDNTPASAFQMDGSTDSCSSFIWNLLHDSTFKSCYPLSMMLQTSTGLFQAEKSLLSIVRVLDATCKADSVSCATFLDQAAANLTKSDNCKAEIAKNQTLVLQAYRGLLAYKEVYAATCLQDPTTSQYCFANAVTNLDTPSDAYLYFLPYGLALPGSSNPSCSWCTQQTMDIYYSASADRDASIADVYADAARQVNTLCGPNYVNGTLPPASSQGLVLRPAVYTATLAVLCTGLAALVSIF</sequence>
<dbReference type="EMBL" id="GL985056">
    <property type="protein sequence ID" value="EGR52814.1"/>
    <property type="molecule type" value="Genomic_DNA"/>
</dbReference>
<dbReference type="Pfam" id="PF24855">
    <property type="entry name" value="DUF7729"/>
    <property type="match status" value="1"/>
</dbReference>
<feature type="region of interest" description="Disordered" evidence="1">
    <location>
        <begin position="1"/>
        <end position="21"/>
    </location>
</feature>
<gene>
    <name evidence="3" type="ORF">TRIREDRAFT_102738</name>
</gene>
<feature type="domain" description="DUF7729" evidence="2">
    <location>
        <begin position="142"/>
        <end position="351"/>
    </location>
</feature>
<dbReference type="HOGENOM" id="CLU_042319_0_0_1"/>
<dbReference type="AlphaFoldDB" id="G0R851"/>
<dbReference type="VEuPathDB" id="FungiDB:TRIREDRAFT_102738"/>
<evidence type="ECO:0000259" key="2">
    <source>
        <dbReference type="Pfam" id="PF24855"/>
    </source>
</evidence>
<dbReference type="PANTHER" id="PTHR39460:SF1">
    <property type="entry name" value="C6 TRANSCRIPTION FACTOR"/>
    <property type="match status" value="1"/>
</dbReference>
<organism evidence="4">
    <name type="scientific">Hypocrea jecorina (strain QM6a)</name>
    <name type="common">Trichoderma reesei</name>
    <dbReference type="NCBI Taxonomy" id="431241"/>
    <lineage>
        <taxon>Eukaryota</taxon>
        <taxon>Fungi</taxon>
        <taxon>Dikarya</taxon>
        <taxon>Ascomycota</taxon>
        <taxon>Pezizomycotina</taxon>
        <taxon>Sordariomycetes</taxon>
        <taxon>Hypocreomycetidae</taxon>
        <taxon>Hypocreales</taxon>
        <taxon>Hypocreaceae</taxon>
        <taxon>Trichoderma</taxon>
    </lineage>
</organism>
<name>G0R851_HYPJQ</name>
<feature type="compositionally biased region" description="Low complexity" evidence="1">
    <location>
        <begin position="126"/>
        <end position="142"/>
    </location>
</feature>
<dbReference type="PANTHER" id="PTHR39460">
    <property type="entry name" value="EXPRESSED PROTEIN"/>
    <property type="match status" value="1"/>
</dbReference>
<keyword evidence="4" id="KW-1185">Reference proteome</keyword>
<dbReference type="RefSeq" id="XP_006961666.1">
    <property type="nucleotide sequence ID" value="XM_006961604.1"/>
</dbReference>
<feature type="region of interest" description="Disordered" evidence="1">
    <location>
        <begin position="96"/>
        <end position="153"/>
    </location>
</feature>
<evidence type="ECO:0000256" key="1">
    <source>
        <dbReference type="SAM" id="MobiDB-lite"/>
    </source>
</evidence>
<accession>G0R851</accession>
<evidence type="ECO:0000313" key="4">
    <source>
        <dbReference type="Proteomes" id="UP000008984"/>
    </source>
</evidence>
<dbReference type="Proteomes" id="UP000008984">
    <property type="component" value="Unassembled WGS sequence"/>
</dbReference>
<dbReference type="eggNOG" id="ENOG502S3AD">
    <property type="taxonomic scope" value="Eukaryota"/>
</dbReference>
<proteinExistence type="predicted"/>
<reference evidence="3 4" key="1">
    <citation type="journal article" date="2008" name="Nat. Biotechnol.">
        <title>Genome sequencing and analysis of the biomass-degrading fungus Trichoderma reesei (syn. Hypocrea jecorina).</title>
        <authorList>
            <person name="Martinez D."/>
            <person name="Berka R.M."/>
            <person name="Henrissat B."/>
            <person name="Saloheimo M."/>
            <person name="Arvas M."/>
            <person name="Baker S.E."/>
            <person name="Chapman J."/>
            <person name="Chertkov O."/>
            <person name="Coutinho P.M."/>
            <person name="Cullen D."/>
            <person name="Danchin E.G."/>
            <person name="Grigoriev I.V."/>
            <person name="Harris P."/>
            <person name="Jackson M."/>
            <person name="Kubicek C.P."/>
            <person name="Han C.S."/>
            <person name="Ho I."/>
            <person name="Larrondo L.F."/>
            <person name="de Leon A.L."/>
            <person name="Magnuson J.K."/>
            <person name="Merino S."/>
            <person name="Misra M."/>
            <person name="Nelson B."/>
            <person name="Putnam N."/>
            <person name="Robbertse B."/>
            <person name="Salamov A.A."/>
            <person name="Schmoll M."/>
            <person name="Terry A."/>
            <person name="Thayer N."/>
            <person name="Westerholm-Parvinen A."/>
            <person name="Schoch C.L."/>
            <person name="Yao J."/>
            <person name="Barabote R."/>
            <person name="Nelson M.A."/>
            <person name="Detter C."/>
            <person name="Bruce D."/>
            <person name="Kuske C.R."/>
            <person name="Xie G."/>
            <person name="Richardson P."/>
            <person name="Rokhsar D.S."/>
            <person name="Lucas S.M."/>
            <person name="Rubin E.M."/>
            <person name="Dunn-Coleman N."/>
            <person name="Ward M."/>
            <person name="Brettin T.S."/>
        </authorList>
    </citation>
    <scope>NUCLEOTIDE SEQUENCE [LARGE SCALE GENOMIC DNA]</scope>
    <source>
        <strain evidence="3 4">QM6a</strain>
    </source>
</reference>